<name>A0A4P9XG34_9FUNG</name>
<protein>
    <submittedName>
        <fullName evidence="2">Uncharacterized protein</fullName>
    </submittedName>
</protein>
<sequence>MTATSPSSALLPVLSALGTRDADHLAVDCLSYWRARLRLQQGVHALLEDTEALENEGRRQPRQSTQCRARLDRLLVLLSDLRSRIPDAELGGKTLEREMLYRLLALVVDRYEPFADESSDGMNGSGDSDDDNGQESTGNAQMSADRSILGPVLSETANASFANISVLLSTTLAVENDGQGSKDGPVYSDTVRSTLAAKDTLESSSSSLPSTAPGWRCRRHRCKACALCRAPRCQDRNTSGNARALGLVDALPLFVACSAAQVARLSADELDAWFLLLLSLQTQAILEGYLCDRRSILVLLRDSFRLEAWPELAPLFSGVSASSMKRYDDARTVRQRELLNLAPPAECYETHLLHLSRKYAERDTMRMFLCFANELLNAQDLPSLISYASMATTTTHPGTRALLRSPTSDALALADALAVAKDKGTIKDQLPEVSQHCHLPISRQTTSEHGMTGDDGESAASQDECLESSTSAESTG</sequence>
<dbReference type="STRING" id="78915.A0A4P9XG34"/>
<dbReference type="EMBL" id="KZ993623">
    <property type="protein sequence ID" value="RKP04564.1"/>
    <property type="molecule type" value="Genomic_DNA"/>
</dbReference>
<reference evidence="3" key="1">
    <citation type="journal article" date="2018" name="Nat. Microbiol.">
        <title>Leveraging single-cell genomics to expand the fungal tree of life.</title>
        <authorList>
            <person name="Ahrendt S.R."/>
            <person name="Quandt C.A."/>
            <person name="Ciobanu D."/>
            <person name="Clum A."/>
            <person name="Salamov A."/>
            <person name="Andreopoulos B."/>
            <person name="Cheng J.F."/>
            <person name="Woyke T."/>
            <person name="Pelin A."/>
            <person name="Henrissat B."/>
            <person name="Reynolds N.K."/>
            <person name="Benny G.L."/>
            <person name="Smith M.E."/>
            <person name="James T.Y."/>
            <person name="Grigoriev I.V."/>
        </authorList>
    </citation>
    <scope>NUCLEOTIDE SEQUENCE [LARGE SCALE GENOMIC DNA]</scope>
    <source>
        <strain evidence="3">RSA 1356</strain>
    </source>
</reference>
<organism evidence="2 3">
    <name type="scientific">Thamnocephalis sphaerospora</name>
    <dbReference type="NCBI Taxonomy" id="78915"/>
    <lineage>
        <taxon>Eukaryota</taxon>
        <taxon>Fungi</taxon>
        <taxon>Fungi incertae sedis</taxon>
        <taxon>Zoopagomycota</taxon>
        <taxon>Zoopagomycotina</taxon>
        <taxon>Zoopagomycetes</taxon>
        <taxon>Zoopagales</taxon>
        <taxon>Sigmoideomycetaceae</taxon>
        <taxon>Thamnocephalis</taxon>
    </lineage>
</organism>
<feature type="region of interest" description="Disordered" evidence="1">
    <location>
        <begin position="116"/>
        <end position="142"/>
    </location>
</feature>
<keyword evidence="3" id="KW-1185">Reference proteome</keyword>
<dbReference type="AlphaFoldDB" id="A0A4P9XG34"/>
<evidence type="ECO:0000313" key="2">
    <source>
        <dbReference type="EMBL" id="RKP04564.1"/>
    </source>
</evidence>
<proteinExistence type="predicted"/>
<evidence type="ECO:0000313" key="3">
    <source>
        <dbReference type="Proteomes" id="UP000271241"/>
    </source>
</evidence>
<feature type="region of interest" description="Disordered" evidence="1">
    <location>
        <begin position="431"/>
        <end position="476"/>
    </location>
</feature>
<feature type="compositionally biased region" description="Polar residues" evidence="1">
    <location>
        <begin position="467"/>
        <end position="476"/>
    </location>
</feature>
<dbReference type="Proteomes" id="UP000271241">
    <property type="component" value="Unassembled WGS sequence"/>
</dbReference>
<gene>
    <name evidence="2" type="ORF">THASP1DRAFT_33654</name>
</gene>
<accession>A0A4P9XG34</accession>
<evidence type="ECO:0000256" key="1">
    <source>
        <dbReference type="SAM" id="MobiDB-lite"/>
    </source>
</evidence>
<dbReference type="OrthoDB" id="2275774at2759"/>